<gene>
    <name evidence="3" type="ORF">K469DRAFT_649806</name>
</gene>
<name>A0A6A6EY18_9PEZI</name>
<organism evidence="3 4">
    <name type="scientific">Zopfia rhizophila CBS 207.26</name>
    <dbReference type="NCBI Taxonomy" id="1314779"/>
    <lineage>
        <taxon>Eukaryota</taxon>
        <taxon>Fungi</taxon>
        <taxon>Dikarya</taxon>
        <taxon>Ascomycota</taxon>
        <taxon>Pezizomycotina</taxon>
        <taxon>Dothideomycetes</taxon>
        <taxon>Dothideomycetes incertae sedis</taxon>
        <taxon>Zopfiaceae</taxon>
        <taxon>Zopfia</taxon>
    </lineage>
</organism>
<dbReference type="Pfam" id="PF20237">
    <property type="entry name" value="DUF6594"/>
    <property type="match status" value="1"/>
</dbReference>
<evidence type="ECO:0000259" key="2">
    <source>
        <dbReference type="Pfam" id="PF20237"/>
    </source>
</evidence>
<protein>
    <recommendedName>
        <fullName evidence="2">DUF6594 domain-containing protein</fullName>
    </recommendedName>
</protein>
<feature type="transmembrane region" description="Helical" evidence="1">
    <location>
        <begin position="202"/>
        <end position="224"/>
    </location>
</feature>
<dbReference type="PANTHER" id="PTHR34502:SF5">
    <property type="entry name" value="DUF6594 DOMAIN-CONTAINING PROTEIN"/>
    <property type="match status" value="1"/>
</dbReference>
<dbReference type="InterPro" id="IPR046529">
    <property type="entry name" value="DUF6594"/>
</dbReference>
<keyword evidence="1" id="KW-0812">Transmembrane</keyword>
<dbReference type="PANTHER" id="PTHR34502">
    <property type="entry name" value="DUF6594 DOMAIN-CONTAINING PROTEIN-RELATED"/>
    <property type="match status" value="1"/>
</dbReference>
<feature type="domain" description="DUF6594" evidence="2">
    <location>
        <begin position="4"/>
        <end position="269"/>
    </location>
</feature>
<dbReference type="AlphaFoldDB" id="A0A6A6EY18"/>
<accession>A0A6A6EY18</accession>
<dbReference type="Proteomes" id="UP000800200">
    <property type="component" value="Unassembled WGS sequence"/>
</dbReference>
<feature type="transmembrane region" description="Helical" evidence="1">
    <location>
        <begin position="230"/>
        <end position="249"/>
    </location>
</feature>
<reference evidence="3" key="1">
    <citation type="journal article" date="2020" name="Stud. Mycol.">
        <title>101 Dothideomycetes genomes: a test case for predicting lifestyles and emergence of pathogens.</title>
        <authorList>
            <person name="Haridas S."/>
            <person name="Albert R."/>
            <person name="Binder M."/>
            <person name="Bloem J."/>
            <person name="Labutti K."/>
            <person name="Salamov A."/>
            <person name="Andreopoulos B."/>
            <person name="Baker S."/>
            <person name="Barry K."/>
            <person name="Bills G."/>
            <person name="Bluhm B."/>
            <person name="Cannon C."/>
            <person name="Castanera R."/>
            <person name="Culley D."/>
            <person name="Daum C."/>
            <person name="Ezra D."/>
            <person name="Gonzalez J."/>
            <person name="Henrissat B."/>
            <person name="Kuo A."/>
            <person name="Liang C."/>
            <person name="Lipzen A."/>
            <person name="Lutzoni F."/>
            <person name="Magnuson J."/>
            <person name="Mondo S."/>
            <person name="Nolan M."/>
            <person name="Ohm R."/>
            <person name="Pangilinan J."/>
            <person name="Park H.-J."/>
            <person name="Ramirez L."/>
            <person name="Alfaro M."/>
            <person name="Sun H."/>
            <person name="Tritt A."/>
            <person name="Yoshinaga Y."/>
            <person name="Zwiers L.-H."/>
            <person name="Turgeon B."/>
            <person name="Goodwin S."/>
            <person name="Spatafora J."/>
            <person name="Crous P."/>
            <person name="Grigoriev I."/>
        </authorList>
    </citation>
    <scope>NUCLEOTIDE SEQUENCE</scope>
    <source>
        <strain evidence="3">CBS 207.26</strain>
    </source>
</reference>
<keyword evidence="4" id="KW-1185">Reference proteome</keyword>
<evidence type="ECO:0000313" key="4">
    <source>
        <dbReference type="Proteomes" id="UP000800200"/>
    </source>
</evidence>
<keyword evidence="1" id="KW-0472">Membrane</keyword>
<proteinExistence type="predicted"/>
<evidence type="ECO:0000313" key="3">
    <source>
        <dbReference type="EMBL" id="KAF2195699.1"/>
    </source>
</evidence>
<evidence type="ECO:0000256" key="1">
    <source>
        <dbReference type="SAM" id="Phobius"/>
    </source>
</evidence>
<dbReference type="EMBL" id="ML994610">
    <property type="protein sequence ID" value="KAF2195699.1"/>
    <property type="molecule type" value="Genomic_DNA"/>
</dbReference>
<dbReference type="OrthoDB" id="5342093at2759"/>
<sequence>MEGYAKVAQLMGTHSDVAILRRFQSLNVQNLLYLQAEIIHLESELREVARRDTRKANRKSHAHDWWSLSQGECEADTEQWEAVLAIREKLEKYNDALLKQAAISRLESPTRHDLEFLRSWFQRPTMGSFPLLGLDRAAWDAENEGDLVALNARQAPDLFTRWFADKVIPKYHDIVGEKIKRPVSEEFGTGIFKYEESTLATIARLATTVVASVLPLCSVVILYIVRDNVLRLGVILILSACFSLALTLMTNARKIEVFAATSAFAAVNVVYLSNGTVCAVTT</sequence>
<keyword evidence="1" id="KW-1133">Transmembrane helix</keyword>